<keyword evidence="2" id="KW-1185">Reference proteome</keyword>
<dbReference type="EMBL" id="PEBQ01000114">
    <property type="protein sequence ID" value="PHY93995.1"/>
    <property type="molecule type" value="Genomic_DNA"/>
</dbReference>
<dbReference type="Proteomes" id="UP000228751">
    <property type="component" value="Unassembled WGS sequence"/>
</dbReference>
<protein>
    <submittedName>
        <fullName evidence="1">Glycosyl transferase</fullName>
    </submittedName>
</protein>
<proteinExistence type="predicted"/>
<name>A0A2G4RE26_9PROT</name>
<accession>A0A2G4RE26</accession>
<dbReference type="GO" id="GO:0016740">
    <property type="term" value="F:transferase activity"/>
    <property type="evidence" value="ECO:0007669"/>
    <property type="project" value="UniProtKB-KW"/>
</dbReference>
<sequence length="220" mass="25368">MANRASEALWYPFDAAWYRTEYGTIMDALTSFSDRELEHWYKTEGAPSGHSPNRYFNEEWYRMNCSEAAEAIANGTCTSGFEHYCNGGYKHFSPHYLFSERYYLKRYPDIAGQTQQSGKFVNGYDHFLRHGDTEKRSGHLFFDPDVYLKNKPSDLDTNSLTPFMSLLHSPVTLPNSIALSDQFDPAWYGALKPDALMAVEYGFAPNVLYQFLSNFTPDRF</sequence>
<keyword evidence="1" id="KW-0808">Transferase</keyword>
<evidence type="ECO:0000313" key="2">
    <source>
        <dbReference type="Proteomes" id="UP000228751"/>
    </source>
</evidence>
<gene>
    <name evidence="1" type="ORF">CSR02_08660</name>
</gene>
<dbReference type="AlphaFoldDB" id="A0A2G4RE26"/>
<evidence type="ECO:0000313" key="1">
    <source>
        <dbReference type="EMBL" id="PHY93995.1"/>
    </source>
</evidence>
<dbReference type="RefSeq" id="WP_099541330.1">
    <property type="nucleotide sequence ID" value="NZ_PEBQ01000114.1"/>
</dbReference>
<organism evidence="1 2">
    <name type="scientific">Acetobacter pomorum</name>
    <dbReference type="NCBI Taxonomy" id="65959"/>
    <lineage>
        <taxon>Bacteria</taxon>
        <taxon>Pseudomonadati</taxon>
        <taxon>Pseudomonadota</taxon>
        <taxon>Alphaproteobacteria</taxon>
        <taxon>Acetobacterales</taxon>
        <taxon>Acetobacteraceae</taxon>
        <taxon>Acetobacter</taxon>
    </lineage>
</organism>
<comment type="caution">
    <text evidence="1">The sequence shown here is derived from an EMBL/GenBank/DDBJ whole genome shotgun (WGS) entry which is preliminary data.</text>
</comment>
<reference evidence="1 2" key="1">
    <citation type="submission" date="2017-10" db="EMBL/GenBank/DDBJ databases">
        <title>Genomic analysis of the genus Acetobacter.</title>
        <authorList>
            <person name="Kim K.H."/>
            <person name="Chun B.H."/>
            <person name="Son A.R."/>
            <person name="Jeon C.O."/>
        </authorList>
    </citation>
    <scope>NUCLEOTIDE SEQUENCE [LARGE SCALE GENOMIC DNA]</scope>
    <source>
        <strain evidence="1 2">LHT 2458</strain>
    </source>
</reference>
<dbReference type="OrthoDB" id="7220105at2"/>